<dbReference type="Gene3D" id="4.10.280.10">
    <property type="entry name" value="Helix-loop-helix DNA-binding domain"/>
    <property type="match status" value="1"/>
</dbReference>
<protein>
    <recommendedName>
        <fullName evidence="4">BHLH domain-containing protein</fullName>
    </recommendedName>
</protein>
<gene>
    <name evidence="2" type="ORF">LOD99_5871</name>
</gene>
<reference evidence="2 3" key="1">
    <citation type="journal article" date="2023" name="BMC Biol.">
        <title>The compact genome of the sponge Oopsacas minuta (Hexactinellida) is lacking key metazoan core genes.</title>
        <authorList>
            <person name="Santini S."/>
            <person name="Schenkelaars Q."/>
            <person name="Jourda C."/>
            <person name="Duchesne M."/>
            <person name="Belahbib H."/>
            <person name="Rocher C."/>
            <person name="Selva M."/>
            <person name="Riesgo A."/>
            <person name="Vervoort M."/>
            <person name="Leys S.P."/>
            <person name="Kodjabachian L."/>
            <person name="Le Bivic A."/>
            <person name="Borchiellini C."/>
            <person name="Claverie J.M."/>
            <person name="Renard E."/>
        </authorList>
    </citation>
    <scope>NUCLEOTIDE SEQUENCE [LARGE SCALE GENOMIC DNA]</scope>
    <source>
        <strain evidence="2">SPO-2</strain>
    </source>
</reference>
<evidence type="ECO:0000313" key="3">
    <source>
        <dbReference type="Proteomes" id="UP001165289"/>
    </source>
</evidence>
<evidence type="ECO:0008006" key="4">
    <source>
        <dbReference type="Google" id="ProtNLM"/>
    </source>
</evidence>
<feature type="compositionally biased region" description="Low complexity" evidence="1">
    <location>
        <begin position="50"/>
        <end position="61"/>
    </location>
</feature>
<evidence type="ECO:0000313" key="2">
    <source>
        <dbReference type="EMBL" id="KAI6650434.1"/>
    </source>
</evidence>
<accession>A0AAV7JPH8</accession>
<dbReference type="EMBL" id="JAKMXF010000311">
    <property type="protein sequence ID" value="KAI6650434.1"/>
    <property type="molecule type" value="Genomic_DNA"/>
</dbReference>
<proteinExistence type="predicted"/>
<feature type="compositionally biased region" description="Basic residues" evidence="1">
    <location>
        <begin position="38"/>
        <end position="49"/>
    </location>
</feature>
<dbReference type="AlphaFoldDB" id="A0AAV7JPH8"/>
<organism evidence="2 3">
    <name type="scientific">Oopsacas minuta</name>
    <dbReference type="NCBI Taxonomy" id="111878"/>
    <lineage>
        <taxon>Eukaryota</taxon>
        <taxon>Metazoa</taxon>
        <taxon>Porifera</taxon>
        <taxon>Hexactinellida</taxon>
        <taxon>Hexasterophora</taxon>
        <taxon>Lyssacinosida</taxon>
        <taxon>Leucopsacidae</taxon>
        <taxon>Oopsacas</taxon>
    </lineage>
</organism>
<keyword evidence="3" id="KW-1185">Reference proteome</keyword>
<feature type="region of interest" description="Disordered" evidence="1">
    <location>
        <begin position="1"/>
        <end position="61"/>
    </location>
</feature>
<dbReference type="Proteomes" id="UP001165289">
    <property type="component" value="Unassembled WGS sequence"/>
</dbReference>
<name>A0AAV7JPH8_9METZ</name>
<comment type="caution">
    <text evidence="2">The sequence shown here is derived from an EMBL/GenBank/DDBJ whole genome shotgun (WGS) entry which is preliminary data.</text>
</comment>
<sequence>MTKTTGGESTIISPSSPRAASSATVKGHVCTKSETKVKSTRKSLSKKPQRSSSFKSQSKSPLKPILAKSQYNQYLLMLRDALVEYTPHREEDSQLEILRNAKEYIIHLQQLIHQDDQQQIVVGQLSDLTF</sequence>
<dbReference type="GO" id="GO:0046983">
    <property type="term" value="F:protein dimerization activity"/>
    <property type="evidence" value="ECO:0007669"/>
    <property type="project" value="InterPro"/>
</dbReference>
<feature type="compositionally biased region" description="Low complexity" evidence="1">
    <location>
        <begin position="9"/>
        <end position="24"/>
    </location>
</feature>
<evidence type="ECO:0000256" key="1">
    <source>
        <dbReference type="SAM" id="MobiDB-lite"/>
    </source>
</evidence>
<dbReference type="SUPFAM" id="SSF47459">
    <property type="entry name" value="HLH, helix-loop-helix DNA-binding domain"/>
    <property type="match status" value="1"/>
</dbReference>
<dbReference type="InterPro" id="IPR036638">
    <property type="entry name" value="HLH_DNA-bd_sf"/>
</dbReference>